<protein>
    <recommendedName>
        <fullName evidence="3">DUF4806 domain-containing protein</fullName>
    </recommendedName>
</protein>
<dbReference type="Proteomes" id="UP000708208">
    <property type="component" value="Unassembled WGS sequence"/>
</dbReference>
<evidence type="ECO:0008006" key="3">
    <source>
        <dbReference type="Google" id="ProtNLM"/>
    </source>
</evidence>
<dbReference type="AlphaFoldDB" id="A0A8J2NTY9"/>
<comment type="caution">
    <text evidence="1">The sequence shown here is derived from an EMBL/GenBank/DDBJ whole genome shotgun (WGS) entry which is preliminary data.</text>
</comment>
<feature type="non-terminal residue" evidence="1">
    <location>
        <position position="1"/>
    </location>
</feature>
<name>A0A8J2NTY9_9HEXA</name>
<sequence>PDEFFRANEWLQNSANKAKLVKFLKGIGGENTVDFVKRILGRVIGPDLAKSTNFSGANNKIKFKNY</sequence>
<evidence type="ECO:0000313" key="2">
    <source>
        <dbReference type="Proteomes" id="UP000708208"/>
    </source>
</evidence>
<accession>A0A8J2NTY9</accession>
<dbReference type="PANTHER" id="PTHR34153:SF2">
    <property type="entry name" value="SI:CH211-262H13.3-RELATED"/>
    <property type="match status" value="1"/>
</dbReference>
<dbReference type="EMBL" id="CAJVCH010022257">
    <property type="protein sequence ID" value="CAG7692599.1"/>
    <property type="molecule type" value="Genomic_DNA"/>
</dbReference>
<reference evidence="1" key="1">
    <citation type="submission" date="2021-06" db="EMBL/GenBank/DDBJ databases">
        <authorList>
            <person name="Hodson N. C."/>
            <person name="Mongue J. A."/>
            <person name="Jaron S. K."/>
        </authorList>
    </citation>
    <scope>NUCLEOTIDE SEQUENCE</scope>
</reference>
<evidence type="ECO:0000313" key="1">
    <source>
        <dbReference type="EMBL" id="CAG7692599.1"/>
    </source>
</evidence>
<proteinExistence type="predicted"/>
<organism evidence="1 2">
    <name type="scientific">Allacma fusca</name>
    <dbReference type="NCBI Taxonomy" id="39272"/>
    <lineage>
        <taxon>Eukaryota</taxon>
        <taxon>Metazoa</taxon>
        <taxon>Ecdysozoa</taxon>
        <taxon>Arthropoda</taxon>
        <taxon>Hexapoda</taxon>
        <taxon>Collembola</taxon>
        <taxon>Symphypleona</taxon>
        <taxon>Sminthuridae</taxon>
        <taxon>Allacma</taxon>
    </lineage>
</organism>
<gene>
    <name evidence="1" type="ORF">AFUS01_LOCUS3680</name>
</gene>
<feature type="non-terminal residue" evidence="1">
    <location>
        <position position="66"/>
    </location>
</feature>
<dbReference type="PANTHER" id="PTHR34153">
    <property type="entry name" value="SI:CH211-262H13.3-RELATED-RELATED"/>
    <property type="match status" value="1"/>
</dbReference>
<dbReference type="OrthoDB" id="8963639at2759"/>
<keyword evidence="2" id="KW-1185">Reference proteome</keyword>